<protein>
    <submittedName>
        <fullName evidence="2">Uncharacterized protein</fullName>
    </submittedName>
</protein>
<feature type="compositionally biased region" description="Polar residues" evidence="1">
    <location>
        <begin position="122"/>
        <end position="134"/>
    </location>
</feature>
<evidence type="ECO:0000313" key="2">
    <source>
        <dbReference type="EMBL" id="EGO02467.1"/>
    </source>
</evidence>
<organism evidence="3">
    <name type="scientific">Serpula lacrymans var. lacrymans (strain S7.3)</name>
    <name type="common">Dry rot fungus</name>
    <dbReference type="NCBI Taxonomy" id="936435"/>
    <lineage>
        <taxon>Eukaryota</taxon>
        <taxon>Fungi</taxon>
        <taxon>Dikarya</taxon>
        <taxon>Basidiomycota</taxon>
        <taxon>Agaricomycotina</taxon>
        <taxon>Agaricomycetes</taxon>
        <taxon>Agaricomycetidae</taxon>
        <taxon>Boletales</taxon>
        <taxon>Coniophorineae</taxon>
        <taxon>Serpulaceae</taxon>
        <taxon>Serpula</taxon>
    </lineage>
</organism>
<dbReference type="OrthoDB" id="3269417at2759"/>
<dbReference type="STRING" id="936435.F8PLI5"/>
<name>F8PLI5_SERL3</name>
<dbReference type="Proteomes" id="UP000008063">
    <property type="component" value="Unassembled WGS sequence"/>
</dbReference>
<dbReference type="HOGENOM" id="CLU_101491_0_0_1"/>
<dbReference type="EMBL" id="GL945476">
    <property type="protein sequence ID" value="EGO02467.1"/>
    <property type="molecule type" value="Genomic_DNA"/>
</dbReference>
<feature type="region of interest" description="Disordered" evidence="1">
    <location>
        <begin position="120"/>
        <end position="143"/>
    </location>
</feature>
<keyword evidence="3" id="KW-1185">Reference proteome</keyword>
<proteinExistence type="predicted"/>
<dbReference type="InParanoid" id="F8PLI5"/>
<evidence type="ECO:0000256" key="1">
    <source>
        <dbReference type="SAM" id="MobiDB-lite"/>
    </source>
</evidence>
<evidence type="ECO:0000313" key="3">
    <source>
        <dbReference type="Proteomes" id="UP000008063"/>
    </source>
</evidence>
<gene>
    <name evidence="2" type="ORF">SERLA73DRAFT_47611</name>
</gene>
<dbReference type="AlphaFoldDB" id="F8PLI5"/>
<sequence length="143" mass="16283">QRYRQIPTYGSDTIWQFTANTSEMQRMTAHHLEDLLQRTIPVFNGLIPEPHNTQILSLLLCMAHWHGLTKLHMHTDNTLKILDAVTKSLGDKLQKFAANTCSAFCVRELWGEADAQRRRQIRQGTDIQSTSSGAAQKHKTSNL</sequence>
<reference evidence="3" key="1">
    <citation type="journal article" date="2011" name="Science">
        <title>The plant cell wall-decomposing machinery underlies the functional diversity of forest fungi.</title>
        <authorList>
            <person name="Eastwood D.C."/>
            <person name="Floudas D."/>
            <person name="Binder M."/>
            <person name="Majcherczyk A."/>
            <person name="Schneider P."/>
            <person name="Aerts A."/>
            <person name="Asiegbu F.O."/>
            <person name="Baker S.E."/>
            <person name="Barry K."/>
            <person name="Bendiksby M."/>
            <person name="Blumentritt M."/>
            <person name="Coutinho P.M."/>
            <person name="Cullen D."/>
            <person name="de Vries R.P."/>
            <person name="Gathman A."/>
            <person name="Goodell B."/>
            <person name="Henrissat B."/>
            <person name="Ihrmark K."/>
            <person name="Kauserud H."/>
            <person name="Kohler A."/>
            <person name="LaButti K."/>
            <person name="Lapidus A."/>
            <person name="Lavin J.L."/>
            <person name="Lee Y.-H."/>
            <person name="Lindquist E."/>
            <person name="Lilly W."/>
            <person name="Lucas S."/>
            <person name="Morin E."/>
            <person name="Murat C."/>
            <person name="Oguiza J.A."/>
            <person name="Park J."/>
            <person name="Pisabarro A.G."/>
            <person name="Riley R."/>
            <person name="Rosling A."/>
            <person name="Salamov A."/>
            <person name="Schmidt O."/>
            <person name="Schmutz J."/>
            <person name="Skrede I."/>
            <person name="Stenlid J."/>
            <person name="Wiebenga A."/>
            <person name="Xie X."/>
            <person name="Kuees U."/>
            <person name="Hibbett D.S."/>
            <person name="Hoffmeister D."/>
            <person name="Hoegberg N."/>
            <person name="Martin F."/>
            <person name="Grigoriev I.V."/>
            <person name="Watkinson S.C."/>
        </authorList>
    </citation>
    <scope>NUCLEOTIDE SEQUENCE [LARGE SCALE GENOMIC DNA]</scope>
    <source>
        <strain evidence="3">strain S7.3</strain>
    </source>
</reference>
<accession>F8PLI5</accession>
<feature type="non-terminal residue" evidence="2">
    <location>
        <position position="1"/>
    </location>
</feature>